<evidence type="ECO:0000256" key="1">
    <source>
        <dbReference type="SAM" id="Phobius"/>
    </source>
</evidence>
<keyword evidence="3" id="KW-1185">Reference proteome</keyword>
<keyword evidence="1" id="KW-0812">Transmembrane</keyword>
<dbReference type="GeneID" id="37268170"/>
<proteinExistence type="predicted"/>
<organism evidence="2 3">
    <name type="scientific">Tilletiopsis washingtonensis</name>
    <dbReference type="NCBI Taxonomy" id="58919"/>
    <lineage>
        <taxon>Eukaryota</taxon>
        <taxon>Fungi</taxon>
        <taxon>Dikarya</taxon>
        <taxon>Basidiomycota</taxon>
        <taxon>Ustilaginomycotina</taxon>
        <taxon>Exobasidiomycetes</taxon>
        <taxon>Entylomatales</taxon>
        <taxon>Entylomatales incertae sedis</taxon>
        <taxon>Tilletiopsis</taxon>
    </lineage>
</organism>
<dbReference type="Proteomes" id="UP000245946">
    <property type="component" value="Unassembled WGS sequence"/>
</dbReference>
<dbReference type="Gene3D" id="1.20.120.1630">
    <property type="match status" value="1"/>
</dbReference>
<dbReference type="RefSeq" id="XP_025596869.1">
    <property type="nucleotide sequence ID" value="XM_025740624.1"/>
</dbReference>
<feature type="transmembrane region" description="Helical" evidence="1">
    <location>
        <begin position="228"/>
        <end position="252"/>
    </location>
</feature>
<sequence length="349" mass="39244">MFHAVLDPYYLAITALVTIGWQAAGFAIAFGLQIDTITDFWSATNFGFLALLTLNLGAAYEARNIVATIFVLLWAVRLGGWQLFRLLQMGSDTRFDEMRSKPLSFAQFWAAQALWVWTVSLPLTILNSPAVSRVEGNWGGAHVSFGTARDIVGVILWAIGFGVEALADIQKYTFKQSKPPQGAITDKGLWGLCRRPNYFGEIVHWLGIYLLCISPASSPDISRRGHDALLGSVVSPLFTFCLLMFLSGVPLAEKPTQQKYYLMAHAPRDGDGSLEPFGKRQREEDPWRRMQAFRNRTSLLIPLPPALYKPLPTWLKRTVLLDFPFYNFDEHKDGPKALEEEQKKQAQDD</sequence>
<feature type="transmembrane region" description="Helical" evidence="1">
    <location>
        <begin position="198"/>
        <end position="216"/>
    </location>
</feature>
<feature type="transmembrane region" description="Helical" evidence="1">
    <location>
        <begin position="151"/>
        <end position="169"/>
    </location>
</feature>
<feature type="transmembrane region" description="Helical" evidence="1">
    <location>
        <begin position="39"/>
        <end position="59"/>
    </location>
</feature>
<gene>
    <name evidence="2" type="ORF">FA09DRAFT_310217</name>
</gene>
<feature type="transmembrane region" description="Helical" evidence="1">
    <location>
        <begin position="12"/>
        <end position="32"/>
    </location>
</feature>
<dbReference type="AlphaFoldDB" id="A0A316Z4C2"/>
<dbReference type="PROSITE" id="PS50244">
    <property type="entry name" value="S5A_REDUCTASE"/>
    <property type="match status" value="1"/>
</dbReference>
<keyword evidence="1" id="KW-0472">Membrane</keyword>
<feature type="transmembrane region" description="Helical" evidence="1">
    <location>
        <begin position="65"/>
        <end position="87"/>
    </location>
</feature>
<feature type="transmembrane region" description="Helical" evidence="1">
    <location>
        <begin position="108"/>
        <end position="131"/>
    </location>
</feature>
<evidence type="ECO:0000313" key="2">
    <source>
        <dbReference type="EMBL" id="PWN96590.1"/>
    </source>
</evidence>
<dbReference type="OrthoDB" id="67965at2759"/>
<reference evidence="2 3" key="1">
    <citation type="journal article" date="2018" name="Mol. Biol. Evol.">
        <title>Broad Genomic Sampling Reveals a Smut Pathogenic Ancestry of the Fungal Clade Ustilaginomycotina.</title>
        <authorList>
            <person name="Kijpornyongpan T."/>
            <person name="Mondo S.J."/>
            <person name="Barry K."/>
            <person name="Sandor L."/>
            <person name="Lee J."/>
            <person name="Lipzen A."/>
            <person name="Pangilinan J."/>
            <person name="LaButti K."/>
            <person name="Hainaut M."/>
            <person name="Henrissat B."/>
            <person name="Grigoriev I.V."/>
            <person name="Spatafora J.W."/>
            <person name="Aime M.C."/>
        </authorList>
    </citation>
    <scope>NUCLEOTIDE SEQUENCE [LARGE SCALE GENOMIC DNA]</scope>
    <source>
        <strain evidence="2 3">MCA 4186</strain>
    </source>
</reference>
<protein>
    <submittedName>
        <fullName evidence="2">DUF1295-domain-containing protein</fullName>
    </submittedName>
</protein>
<dbReference type="GO" id="GO:0016020">
    <property type="term" value="C:membrane"/>
    <property type="evidence" value="ECO:0007669"/>
    <property type="project" value="TreeGrafter"/>
</dbReference>
<dbReference type="InterPro" id="IPR010721">
    <property type="entry name" value="UstE-like"/>
</dbReference>
<name>A0A316Z4C2_9BASI</name>
<keyword evidence="1" id="KW-1133">Transmembrane helix</keyword>
<dbReference type="PANTHER" id="PTHR32251:SF15">
    <property type="entry name" value="3-OXO-5-ALPHA-STEROID 4-DEHYDROGENASE (DUF1295)"/>
    <property type="match status" value="1"/>
</dbReference>
<dbReference type="Pfam" id="PF06966">
    <property type="entry name" value="DUF1295"/>
    <property type="match status" value="1"/>
</dbReference>
<accession>A0A316Z4C2</accession>
<evidence type="ECO:0000313" key="3">
    <source>
        <dbReference type="Proteomes" id="UP000245946"/>
    </source>
</evidence>
<dbReference type="PANTHER" id="PTHR32251">
    <property type="entry name" value="3-OXO-5-ALPHA-STEROID 4-DEHYDROGENASE"/>
    <property type="match status" value="1"/>
</dbReference>
<dbReference type="EMBL" id="KZ819298">
    <property type="protein sequence ID" value="PWN96590.1"/>
    <property type="molecule type" value="Genomic_DNA"/>
</dbReference>